<dbReference type="EMBL" id="BLAL01000319">
    <property type="protein sequence ID" value="GET03145.1"/>
    <property type="molecule type" value="Genomic_DNA"/>
</dbReference>
<protein>
    <recommendedName>
        <fullName evidence="3">SPRY domain-containing protein</fullName>
    </recommendedName>
</protein>
<evidence type="ECO:0000313" key="2">
    <source>
        <dbReference type="Proteomes" id="UP000615446"/>
    </source>
</evidence>
<reference evidence="1" key="1">
    <citation type="submission" date="2019-10" db="EMBL/GenBank/DDBJ databases">
        <title>Conservation and host-specific expression of non-tandemly repeated heterogenous ribosome RNA gene in arbuscular mycorrhizal fungi.</title>
        <authorList>
            <person name="Maeda T."/>
            <person name="Kobayashi Y."/>
            <person name="Nakagawa T."/>
            <person name="Ezawa T."/>
            <person name="Yamaguchi K."/>
            <person name="Bino T."/>
            <person name="Nishimoto Y."/>
            <person name="Shigenobu S."/>
            <person name="Kawaguchi M."/>
        </authorList>
    </citation>
    <scope>NUCLEOTIDE SEQUENCE</scope>
    <source>
        <strain evidence="1">HR1</strain>
    </source>
</reference>
<evidence type="ECO:0000313" key="1">
    <source>
        <dbReference type="EMBL" id="GET03145.1"/>
    </source>
</evidence>
<organism evidence="1 2">
    <name type="scientific">Rhizophagus clarus</name>
    <dbReference type="NCBI Taxonomy" id="94130"/>
    <lineage>
        <taxon>Eukaryota</taxon>
        <taxon>Fungi</taxon>
        <taxon>Fungi incertae sedis</taxon>
        <taxon>Mucoromycota</taxon>
        <taxon>Glomeromycotina</taxon>
        <taxon>Glomeromycetes</taxon>
        <taxon>Glomerales</taxon>
        <taxon>Glomeraceae</taxon>
        <taxon>Rhizophagus</taxon>
    </lineage>
</organism>
<gene>
    <name evidence="1" type="ORF">RCL2_002949000</name>
</gene>
<dbReference type="InterPro" id="IPR043136">
    <property type="entry name" value="B30.2/SPRY_sf"/>
</dbReference>
<accession>A0A8H3R7X7</accession>
<dbReference type="Gene3D" id="2.60.120.920">
    <property type="match status" value="1"/>
</dbReference>
<dbReference type="InterPro" id="IPR013320">
    <property type="entry name" value="ConA-like_dom_sf"/>
</dbReference>
<comment type="caution">
    <text evidence="1">The sequence shown here is derived from an EMBL/GenBank/DDBJ whole genome shotgun (WGS) entry which is preliminary data.</text>
</comment>
<dbReference type="AlphaFoldDB" id="A0A8H3R7X7"/>
<proteinExistence type="predicted"/>
<sequence length="222" mass="25840">MKDSIQVDSKLITDNKKSEITKELEPLIEFIDFRRIKRQIFADLIDPLEIIPTKIILNVYRYIAKSNSSDLSDIRGIPMSICESDYVWDESACGSKLIIEDNGKVIRAPNDSGYQSVRAKFILEYENVFEWDIIIEKVALYSHIGVCTSENFNCENWASYGWYYGARITVHLDMIKKTCSFTVNGIKYQEVSQWKNLPSKLYPVVSLRYPGRFRIQPHQKFD</sequence>
<dbReference type="SUPFAM" id="SSF49899">
    <property type="entry name" value="Concanavalin A-like lectins/glucanases"/>
    <property type="match status" value="1"/>
</dbReference>
<dbReference type="OrthoDB" id="6359816at2759"/>
<name>A0A8H3R7X7_9GLOM</name>
<evidence type="ECO:0008006" key="3">
    <source>
        <dbReference type="Google" id="ProtNLM"/>
    </source>
</evidence>
<dbReference type="Proteomes" id="UP000615446">
    <property type="component" value="Unassembled WGS sequence"/>
</dbReference>